<protein>
    <submittedName>
        <fullName evidence="6">MurR/RpiR family transcriptional regulator</fullName>
    </submittedName>
</protein>
<dbReference type="SUPFAM" id="SSF46689">
    <property type="entry name" value="Homeodomain-like"/>
    <property type="match status" value="1"/>
</dbReference>
<proteinExistence type="predicted"/>
<organism evidence="6 7">
    <name type="scientific">Exiguobacterium aestuarii</name>
    <dbReference type="NCBI Taxonomy" id="273527"/>
    <lineage>
        <taxon>Bacteria</taxon>
        <taxon>Bacillati</taxon>
        <taxon>Bacillota</taxon>
        <taxon>Bacilli</taxon>
        <taxon>Bacillales</taxon>
        <taxon>Bacillales Family XII. Incertae Sedis</taxon>
        <taxon>Exiguobacterium</taxon>
    </lineage>
</organism>
<dbReference type="RefSeq" id="WP_214790244.1">
    <property type="nucleotide sequence ID" value="NZ_JANIEL010000044.1"/>
</dbReference>
<keyword evidence="3" id="KW-0804">Transcription</keyword>
<comment type="caution">
    <text evidence="6">The sequence shown here is derived from an EMBL/GenBank/DDBJ whole genome shotgun (WGS) entry which is preliminary data.</text>
</comment>
<dbReference type="Proteomes" id="UP001596439">
    <property type="component" value="Unassembled WGS sequence"/>
</dbReference>
<evidence type="ECO:0000259" key="5">
    <source>
        <dbReference type="PROSITE" id="PS51464"/>
    </source>
</evidence>
<evidence type="ECO:0000313" key="6">
    <source>
        <dbReference type="EMBL" id="MFC7390781.1"/>
    </source>
</evidence>
<dbReference type="Gene3D" id="1.10.10.10">
    <property type="entry name" value="Winged helix-like DNA-binding domain superfamily/Winged helix DNA-binding domain"/>
    <property type="match status" value="1"/>
</dbReference>
<dbReference type="CDD" id="cd05013">
    <property type="entry name" value="SIS_RpiR"/>
    <property type="match status" value="1"/>
</dbReference>
<dbReference type="Gene3D" id="3.40.50.10490">
    <property type="entry name" value="Glucose-6-phosphate isomerase like protein, domain 1"/>
    <property type="match status" value="1"/>
</dbReference>
<dbReference type="InterPro" id="IPR047640">
    <property type="entry name" value="RpiR-like"/>
</dbReference>
<feature type="domain" description="HTH rpiR-type" evidence="4">
    <location>
        <begin position="2"/>
        <end position="78"/>
    </location>
</feature>
<name>A0ABW2PU61_9BACL</name>
<gene>
    <name evidence="6" type="ORF">ACFQO8_11560</name>
</gene>
<evidence type="ECO:0000313" key="7">
    <source>
        <dbReference type="Proteomes" id="UP001596439"/>
    </source>
</evidence>
<dbReference type="InterPro" id="IPR009057">
    <property type="entry name" value="Homeodomain-like_sf"/>
</dbReference>
<dbReference type="Pfam" id="PF01418">
    <property type="entry name" value="HTH_6"/>
    <property type="match status" value="1"/>
</dbReference>
<keyword evidence="2" id="KW-0238">DNA-binding</keyword>
<feature type="domain" description="SIS" evidence="5">
    <location>
        <begin position="101"/>
        <end position="241"/>
    </location>
</feature>
<accession>A0ABW2PU61</accession>
<dbReference type="InterPro" id="IPR000281">
    <property type="entry name" value="HTH_RpiR"/>
</dbReference>
<dbReference type="SUPFAM" id="SSF53697">
    <property type="entry name" value="SIS domain"/>
    <property type="match status" value="1"/>
</dbReference>
<dbReference type="Pfam" id="PF01380">
    <property type="entry name" value="SIS"/>
    <property type="match status" value="1"/>
</dbReference>
<dbReference type="PROSITE" id="PS51464">
    <property type="entry name" value="SIS"/>
    <property type="match status" value="1"/>
</dbReference>
<dbReference type="PANTHER" id="PTHR30514">
    <property type="entry name" value="GLUCOKINASE"/>
    <property type="match status" value="1"/>
</dbReference>
<evidence type="ECO:0000256" key="2">
    <source>
        <dbReference type="ARBA" id="ARBA00023125"/>
    </source>
</evidence>
<dbReference type="PROSITE" id="PS51071">
    <property type="entry name" value="HTH_RPIR"/>
    <property type="match status" value="1"/>
</dbReference>
<evidence type="ECO:0000256" key="1">
    <source>
        <dbReference type="ARBA" id="ARBA00023015"/>
    </source>
</evidence>
<reference evidence="7" key="1">
    <citation type="journal article" date="2019" name="Int. J. Syst. Evol. Microbiol.">
        <title>The Global Catalogue of Microorganisms (GCM) 10K type strain sequencing project: providing services to taxonomists for standard genome sequencing and annotation.</title>
        <authorList>
            <consortium name="The Broad Institute Genomics Platform"/>
            <consortium name="The Broad Institute Genome Sequencing Center for Infectious Disease"/>
            <person name="Wu L."/>
            <person name="Ma J."/>
        </authorList>
    </citation>
    <scope>NUCLEOTIDE SEQUENCE [LARGE SCALE GENOMIC DNA]</scope>
    <source>
        <strain evidence="7">CCUG 55590</strain>
    </source>
</reference>
<dbReference type="InterPro" id="IPR036388">
    <property type="entry name" value="WH-like_DNA-bd_sf"/>
</dbReference>
<dbReference type="EMBL" id="JBHTCE010000002">
    <property type="protein sequence ID" value="MFC7390781.1"/>
    <property type="molecule type" value="Genomic_DNA"/>
</dbReference>
<keyword evidence="1" id="KW-0805">Transcription regulation</keyword>
<dbReference type="InterPro" id="IPR046348">
    <property type="entry name" value="SIS_dom_sf"/>
</dbReference>
<sequence>MLHFNDRILNFEHLLNDTDDQIIEYIQANFEDVTHMSVQSLATQMFTVPNTIIRLSRKLGYDGFSHMKTAMKEELRELEELDAMQNIKKTHALLSHQKIQTFNMMIHQSSRVIVYGIGDSAIYCEYLMNGLRTVNKKCEFYLHRHNMLTELETLTSKDLLIFISVSGETSQLIELAHLAKQRHVRTVAITHLCDNTLQRESSYSLYFSSPPIYSHHHNITDPTPIFYLLRHILEDYWKSYK</sequence>
<dbReference type="PANTHER" id="PTHR30514:SF1">
    <property type="entry name" value="HTH-TYPE TRANSCRIPTIONAL REGULATOR HEXR-RELATED"/>
    <property type="match status" value="1"/>
</dbReference>
<evidence type="ECO:0000259" key="4">
    <source>
        <dbReference type="PROSITE" id="PS51071"/>
    </source>
</evidence>
<evidence type="ECO:0000256" key="3">
    <source>
        <dbReference type="ARBA" id="ARBA00023163"/>
    </source>
</evidence>
<dbReference type="InterPro" id="IPR035472">
    <property type="entry name" value="RpiR-like_SIS"/>
</dbReference>
<dbReference type="InterPro" id="IPR001347">
    <property type="entry name" value="SIS_dom"/>
</dbReference>
<keyword evidence="7" id="KW-1185">Reference proteome</keyword>